<dbReference type="Proteomes" id="UP000244892">
    <property type="component" value="Plasmid pTB101"/>
</dbReference>
<proteinExistence type="predicted"/>
<protein>
    <submittedName>
        <fullName evidence="1">Uncharacterized protein</fullName>
    </submittedName>
</protein>
<keyword evidence="1" id="KW-0614">Plasmid</keyword>
<reference evidence="1 2" key="1">
    <citation type="submission" date="2018-05" db="EMBL/GenBank/DDBJ databases">
        <title>complete genome sequence of Aquabacterium olei NBRC 110486.</title>
        <authorList>
            <person name="Tang B."/>
            <person name="Chang J."/>
            <person name="Zhang L."/>
            <person name="Yang H."/>
        </authorList>
    </citation>
    <scope>NUCLEOTIDE SEQUENCE [LARGE SCALE GENOMIC DNA]</scope>
    <source>
        <strain evidence="1 2">NBRC 110486</strain>
        <plasmid evidence="2">Plasmid ptb101</plasmid>
    </source>
</reference>
<dbReference type="RefSeq" id="WP_109038671.1">
    <property type="nucleotide sequence ID" value="NZ_CP029211.1"/>
</dbReference>
<gene>
    <name evidence="1" type="ORF">DEH84_18435</name>
</gene>
<organism evidence="1 2">
    <name type="scientific">Aquabacterium olei</name>
    <dbReference type="NCBI Taxonomy" id="1296669"/>
    <lineage>
        <taxon>Bacteria</taxon>
        <taxon>Pseudomonadati</taxon>
        <taxon>Pseudomonadota</taxon>
        <taxon>Betaproteobacteria</taxon>
        <taxon>Burkholderiales</taxon>
        <taxon>Aquabacterium</taxon>
    </lineage>
</organism>
<keyword evidence="2" id="KW-1185">Reference proteome</keyword>
<evidence type="ECO:0000313" key="1">
    <source>
        <dbReference type="EMBL" id="AWI55561.1"/>
    </source>
</evidence>
<dbReference type="AlphaFoldDB" id="A0A2U8FWY4"/>
<evidence type="ECO:0000313" key="2">
    <source>
        <dbReference type="Proteomes" id="UP000244892"/>
    </source>
</evidence>
<accession>A0A2U8FWY4</accession>
<dbReference type="EMBL" id="CP029211">
    <property type="protein sequence ID" value="AWI55561.1"/>
    <property type="molecule type" value="Genomic_DNA"/>
</dbReference>
<dbReference type="OrthoDB" id="9803747at2"/>
<dbReference type="KEGG" id="aon:DEH84_18435"/>
<name>A0A2U8FWY4_9BURK</name>
<geneLocation type="plasmid" evidence="2">
    <name>ptb101</name>
</geneLocation>
<sequence length="68" mass="7544">MDTASSLAPVQHRLLHLLDELIRHDGYGSLRIDVRLLKRGQKEVILDCGKQHRFVVDVPAAAVKDASA</sequence>